<evidence type="ECO:0000313" key="2">
    <source>
        <dbReference type="EMBL" id="HGT38018.1"/>
    </source>
</evidence>
<dbReference type="GO" id="GO:0032259">
    <property type="term" value="P:methylation"/>
    <property type="evidence" value="ECO:0007669"/>
    <property type="project" value="UniProtKB-KW"/>
</dbReference>
<dbReference type="GO" id="GO:0010420">
    <property type="term" value="F:polyprenyldihydroxybenzoate methyltransferase activity"/>
    <property type="evidence" value="ECO:0007669"/>
    <property type="project" value="TreeGrafter"/>
</dbReference>
<name>A0A7C4LKB6_9PLAN</name>
<organism evidence="2">
    <name type="scientific">Schlesneria paludicola</name>
    <dbReference type="NCBI Taxonomy" id="360056"/>
    <lineage>
        <taxon>Bacteria</taxon>
        <taxon>Pseudomonadati</taxon>
        <taxon>Planctomycetota</taxon>
        <taxon>Planctomycetia</taxon>
        <taxon>Planctomycetales</taxon>
        <taxon>Planctomycetaceae</taxon>
        <taxon>Schlesneria</taxon>
    </lineage>
</organism>
<keyword evidence="2" id="KW-0808">Transferase</keyword>
<dbReference type="InterPro" id="IPR029063">
    <property type="entry name" value="SAM-dependent_MTases_sf"/>
</dbReference>
<dbReference type="EMBL" id="DSVQ01000005">
    <property type="protein sequence ID" value="HGT38018.1"/>
    <property type="molecule type" value="Genomic_DNA"/>
</dbReference>
<sequence>MDTVHGHLYDYPKYYDVIFGSDWKAEYHFLQGCWRQWARRSVRRIFEPGCGTGRLLVKFAQDGYDVSGLDLNPRAVDFCNARLRRKGLRPAAFVGDMAQFRLKHKVDVCFNMINTFRHLPDENAALSHLHCIAACLRKGGLYILGLHLTPQTPQRCTEETWSATRGQLSVVSRLWSIDIDLRRRKERIGMTYDVYTPSRQFRIQDETTFRTYTAGQMQRLFDAVPHLEVVETYDFRYDLEWPIEISPATEDVVYVLRKK</sequence>
<gene>
    <name evidence="2" type="ORF">ENS64_01930</name>
</gene>
<feature type="domain" description="Methyltransferase" evidence="1">
    <location>
        <begin position="46"/>
        <end position="140"/>
    </location>
</feature>
<dbReference type="PANTHER" id="PTHR43464:SF23">
    <property type="entry name" value="JUVENILE HORMONE ACID O-METHYLTRANSFERASE"/>
    <property type="match status" value="1"/>
</dbReference>
<keyword evidence="2" id="KW-0489">Methyltransferase</keyword>
<dbReference type="PANTHER" id="PTHR43464">
    <property type="entry name" value="METHYLTRANSFERASE"/>
    <property type="match status" value="1"/>
</dbReference>
<dbReference type="InterPro" id="IPR041698">
    <property type="entry name" value="Methyltransf_25"/>
</dbReference>
<reference evidence="2" key="1">
    <citation type="journal article" date="2020" name="mSystems">
        <title>Genome- and Community-Level Interaction Insights into Carbon Utilization and Element Cycling Functions of Hydrothermarchaeota in Hydrothermal Sediment.</title>
        <authorList>
            <person name="Zhou Z."/>
            <person name="Liu Y."/>
            <person name="Xu W."/>
            <person name="Pan J."/>
            <person name="Luo Z.H."/>
            <person name="Li M."/>
        </authorList>
    </citation>
    <scope>NUCLEOTIDE SEQUENCE [LARGE SCALE GENOMIC DNA]</scope>
    <source>
        <strain evidence="2">SpSt-508</strain>
    </source>
</reference>
<protein>
    <submittedName>
        <fullName evidence="2">Class I SAM-dependent methyltransferase</fullName>
    </submittedName>
</protein>
<proteinExistence type="predicted"/>
<dbReference type="Gene3D" id="3.40.50.150">
    <property type="entry name" value="Vaccinia Virus protein VP39"/>
    <property type="match status" value="1"/>
</dbReference>
<dbReference type="SUPFAM" id="SSF53335">
    <property type="entry name" value="S-adenosyl-L-methionine-dependent methyltransferases"/>
    <property type="match status" value="1"/>
</dbReference>
<dbReference type="CDD" id="cd02440">
    <property type="entry name" value="AdoMet_MTases"/>
    <property type="match status" value="1"/>
</dbReference>
<evidence type="ECO:0000259" key="1">
    <source>
        <dbReference type="Pfam" id="PF13649"/>
    </source>
</evidence>
<accession>A0A7C4LKB6</accession>
<comment type="caution">
    <text evidence="2">The sequence shown here is derived from an EMBL/GenBank/DDBJ whole genome shotgun (WGS) entry which is preliminary data.</text>
</comment>
<dbReference type="AlphaFoldDB" id="A0A7C4LKB6"/>
<dbReference type="Pfam" id="PF13649">
    <property type="entry name" value="Methyltransf_25"/>
    <property type="match status" value="1"/>
</dbReference>
<dbReference type="Gene3D" id="2.20.25.110">
    <property type="entry name" value="S-adenosyl-L-methionine-dependent methyltransferases"/>
    <property type="match status" value="1"/>
</dbReference>